<proteinExistence type="predicted"/>
<protein>
    <submittedName>
        <fullName evidence="2">Uncharacterized protein</fullName>
    </submittedName>
</protein>
<keyword evidence="1" id="KW-0812">Transmembrane</keyword>
<organism evidence="2 3">
    <name type="scientific">Planosporangium flavigriseum</name>
    <dbReference type="NCBI Taxonomy" id="373681"/>
    <lineage>
        <taxon>Bacteria</taxon>
        <taxon>Bacillati</taxon>
        <taxon>Actinomycetota</taxon>
        <taxon>Actinomycetes</taxon>
        <taxon>Micromonosporales</taxon>
        <taxon>Micromonosporaceae</taxon>
        <taxon>Planosporangium</taxon>
    </lineage>
</organism>
<accession>A0A8J3PMJ0</accession>
<dbReference type="EMBL" id="BONU01000017">
    <property type="protein sequence ID" value="GIG74359.1"/>
    <property type="molecule type" value="Genomic_DNA"/>
</dbReference>
<feature type="transmembrane region" description="Helical" evidence="1">
    <location>
        <begin position="20"/>
        <end position="39"/>
    </location>
</feature>
<reference evidence="2" key="1">
    <citation type="submission" date="2021-01" db="EMBL/GenBank/DDBJ databases">
        <title>Whole genome shotgun sequence of Planosporangium flavigriseum NBRC 105377.</title>
        <authorList>
            <person name="Komaki H."/>
            <person name="Tamura T."/>
        </authorList>
    </citation>
    <scope>NUCLEOTIDE SEQUENCE</scope>
    <source>
        <strain evidence="2">NBRC 105377</strain>
    </source>
</reference>
<gene>
    <name evidence="2" type="ORF">Pfl04_27630</name>
</gene>
<evidence type="ECO:0000313" key="3">
    <source>
        <dbReference type="Proteomes" id="UP000653674"/>
    </source>
</evidence>
<evidence type="ECO:0000313" key="2">
    <source>
        <dbReference type="EMBL" id="GIG74359.1"/>
    </source>
</evidence>
<comment type="caution">
    <text evidence="2">The sequence shown here is derived from an EMBL/GenBank/DDBJ whole genome shotgun (WGS) entry which is preliminary data.</text>
</comment>
<keyword evidence="1" id="KW-0472">Membrane</keyword>
<dbReference type="Proteomes" id="UP000653674">
    <property type="component" value="Unassembled WGS sequence"/>
</dbReference>
<keyword evidence="1" id="KW-1133">Transmembrane helix</keyword>
<evidence type="ECO:0000256" key="1">
    <source>
        <dbReference type="SAM" id="Phobius"/>
    </source>
</evidence>
<keyword evidence="3" id="KW-1185">Reference proteome</keyword>
<dbReference type="RefSeq" id="WP_275408256.1">
    <property type="nucleotide sequence ID" value="NZ_BAAAQJ010000009.1"/>
</dbReference>
<name>A0A8J3PMJ0_9ACTN</name>
<sequence length="42" mass="4371">MSSALNTLSSVMPATPTPYYLVSIAAAAALAAGLWLRFLSSR</sequence>
<dbReference type="AlphaFoldDB" id="A0A8J3PMJ0"/>